<comment type="caution">
    <text evidence="1">The sequence shown here is derived from an EMBL/GenBank/DDBJ whole genome shotgun (WGS) entry which is preliminary data.</text>
</comment>
<dbReference type="EMBL" id="VLKP01000008">
    <property type="protein sequence ID" value="TWI09456.1"/>
    <property type="molecule type" value="Genomic_DNA"/>
</dbReference>
<dbReference type="InterPro" id="IPR052552">
    <property type="entry name" value="YeaO-like"/>
</dbReference>
<dbReference type="OrthoDB" id="9790745at2"/>
<dbReference type="AlphaFoldDB" id="A0A562LPD6"/>
<dbReference type="RefSeq" id="WP_144815317.1">
    <property type="nucleotide sequence ID" value="NZ_VLKP01000008.1"/>
</dbReference>
<gene>
    <name evidence="1" type="ORF">IP93_02073</name>
</gene>
<protein>
    <submittedName>
        <fullName evidence="1">Uncharacterized protein YeaO (DUF488 family)</fullName>
    </submittedName>
</protein>
<dbReference type="PANTHER" id="PTHR36849">
    <property type="entry name" value="CYTOPLASMIC PROTEIN-RELATED"/>
    <property type="match status" value="1"/>
</dbReference>
<proteinExistence type="predicted"/>
<dbReference type="Proteomes" id="UP000316471">
    <property type="component" value="Unassembled WGS sequence"/>
</dbReference>
<keyword evidence="2" id="KW-1185">Reference proteome</keyword>
<evidence type="ECO:0000313" key="2">
    <source>
        <dbReference type="Proteomes" id="UP000316471"/>
    </source>
</evidence>
<name>A0A562LPD6_9GAMM</name>
<evidence type="ECO:0000313" key="1">
    <source>
        <dbReference type="EMBL" id="TWI09456.1"/>
    </source>
</evidence>
<reference evidence="1 2" key="1">
    <citation type="journal article" date="2015" name="Stand. Genomic Sci.">
        <title>Genomic Encyclopedia of Bacterial and Archaeal Type Strains, Phase III: the genomes of soil and plant-associated and newly described type strains.</title>
        <authorList>
            <person name="Whitman W.B."/>
            <person name="Woyke T."/>
            <person name="Klenk H.P."/>
            <person name="Zhou Y."/>
            <person name="Lilburn T.G."/>
            <person name="Beck B.J."/>
            <person name="De Vos P."/>
            <person name="Vandamme P."/>
            <person name="Eisen J.A."/>
            <person name="Garrity G."/>
            <person name="Hugenholtz P."/>
            <person name="Kyrpides N.C."/>
        </authorList>
    </citation>
    <scope>NUCLEOTIDE SEQUENCE [LARGE SCALE GENOMIC DNA]</scope>
    <source>
        <strain evidence="1 2">CGMCC 1.10136</strain>
    </source>
</reference>
<dbReference type="PANTHER" id="PTHR36849:SF1">
    <property type="entry name" value="CYTOPLASMIC PROTEIN"/>
    <property type="match status" value="1"/>
</dbReference>
<dbReference type="Pfam" id="PF22752">
    <property type="entry name" value="DUF488-N3i"/>
    <property type="match status" value="1"/>
</dbReference>
<sequence>MDVRTKRVYEPAAHDDGVRVLVDRVWPRGIRKEDAHVVEWLKDVAPSTALRQWFNHDPERWDAFRERYAEELESHPEDLAALRALAHGKRLTLVYSARDTEHNQAVVLQQLLTGRRGAARKRLH</sequence>
<organism evidence="1 2">
    <name type="scientific">Aerolutibacter ruishenii</name>
    <dbReference type="NCBI Taxonomy" id="686800"/>
    <lineage>
        <taxon>Bacteria</taxon>
        <taxon>Pseudomonadati</taxon>
        <taxon>Pseudomonadota</taxon>
        <taxon>Gammaproteobacteria</taxon>
        <taxon>Lysobacterales</taxon>
        <taxon>Lysobacteraceae</taxon>
        <taxon>Aerolutibacter</taxon>
    </lineage>
</organism>
<accession>A0A562LPD6</accession>